<name>A0A0E9X6H1_ANGAN</name>
<proteinExistence type="predicted"/>
<organism evidence="2">
    <name type="scientific">Anguilla anguilla</name>
    <name type="common">European freshwater eel</name>
    <name type="synonym">Muraena anguilla</name>
    <dbReference type="NCBI Taxonomy" id="7936"/>
    <lineage>
        <taxon>Eukaryota</taxon>
        <taxon>Metazoa</taxon>
        <taxon>Chordata</taxon>
        <taxon>Craniata</taxon>
        <taxon>Vertebrata</taxon>
        <taxon>Euteleostomi</taxon>
        <taxon>Actinopterygii</taxon>
        <taxon>Neopterygii</taxon>
        <taxon>Teleostei</taxon>
        <taxon>Anguilliformes</taxon>
        <taxon>Anguillidae</taxon>
        <taxon>Anguilla</taxon>
    </lineage>
</organism>
<sequence>MCLLLNTQQVGPRQHLCTGQGTCCEHTPAGLGAGRLPVPWPRCGLLSGSCAHSAWPLGHWPGANGLCSWRSEDKGGEHRPPLPVSSHLRRPLLLQLQRRGHLQGRGHAVELVNDGLAGPQSRLGRGHAPSRSS</sequence>
<dbReference type="EMBL" id="GBXM01010265">
    <property type="protein sequence ID" value="JAH98312.1"/>
    <property type="molecule type" value="Transcribed_RNA"/>
</dbReference>
<dbReference type="AlphaFoldDB" id="A0A0E9X6H1"/>
<reference evidence="2" key="2">
    <citation type="journal article" date="2015" name="Fish Shellfish Immunol.">
        <title>Early steps in the European eel (Anguilla anguilla)-Vibrio vulnificus interaction in the gills: Role of the RtxA13 toxin.</title>
        <authorList>
            <person name="Callol A."/>
            <person name="Pajuelo D."/>
            <person name="Ebbesson L."/>
            <person name="Teles M."/>
            <person name="MacKenzie S."/>
            <person name="Amaro C."/>
        </authorList>
    </citation>
    <scope>NUCLEOTIDE SEQUENCE</scope>
</reference>
<evidence type="ECO:0000256" key="1">
    <source>
        <dbReference type="SAM" id="MobiDB-lite"/>
    </source>
</evidence>
<protein>
    <submittedName>
        <fullName evidence="2">Uncharacterized protein</fullName>
    </submittedName>
</protein>
<feature type="region of interest" description="Disordered" evidence="1">
    <location>
        <begin position="111"/>
        <end position="133"/>
    </location>
</feature>
<accession>A0A0E9X6H1</accession>
<reference evidence="2" key="1">
    <citation type="submission" date="2014-11" db="EMBL/GenBank/DDBJ databases">
        <authorList>
            <person name="Amaro Gonzalez C."/>
        </authorList>
    </citation>
    <scope>NUCLEOTIDE SEQUENCE</scope>
</reference>
<evidence type="ECO:0000313" key="2">
    <source>
        <dbReference type="EMBL" id="JAH98312.1"/>
    </source>
</evidence>